<keyword evidence="4 7" id="KW-0472">Membrane</keyword>
<evidence type="ECO:0000256" key="6">
    <source>
        <dbReference type="ARBA" id="ARBA00023316"/>
    </source>
</evidence>
<organism evidence="8 9">
    <name type="scientific">Candidatus Scybalocola faecigallinarum</name>
    <dbReference type="NCBI Taxonomy" id="2840941"/>
    <lineage>
        <taxon>Bacteria</taxon>
        <taxon>Bacillati</taxon>
        <taxon>Bacillota</taxon>
        <taxon>Clostridia</taxon>
        <taxon>Lachnospirales</taxon>
        <taxon>Lachnospiraceae</taxon>
        <taxon>Lachnospiraceae incertae sedis</taxon>
        <taxon>Candidatus Scybalocola (ex Gilroy et al. 2021)</taxon>
    </lineage>
</organism>
<evidence type="ECO:0000256" key="7">
    <source>
        <dbReference type="SAM" id="Phobius"/>
    </source>
</evidence>
<evidence type="ECO:0000256" key="2">
    <source>
        <dbReference type="ARBA" id="ARBA00022692"/>
    </source>
</evidence>
<sequence length="131" mass="14656">MRKILLGFFELCIHIVIYALVIFLVYRAAVFAYDFSYNVFGDPVMSKYDTQTVTVVVDDGDSASTVASKLKDAGLIKYEAAFVIRVRLEEMGDKIMPGTFELSPSMSVEEILQILATEGEIRQEESGVITR</sequence>
<dbReference type="GO" id="GO:0071555">
    <property type="term" value="P:cell wall organization"/>
    <property type="evidence" value="ECO:0007669"/>
    <property type="project" value="UniProtKB-KW"/>
</dbReference>
<dbReference type="GO" id="GO:0016829">
    <property type="term" value="F:lyase activity"/>
    <property type="evidence" value="ECO:0007669"/>
    <property type="project" value="UniProtKB-KW"/>
</dbReference>
<keyword evidence="1" id="KW-1003">Cell membrane</keyword>
<keyword evidence="3 7" id="KW-1133">Transmembrane helix</keyword>
<dbReference type="AlphaFoldDB" id="A0A9D1JRI8"/>
<evidence type="ECO:0000256" key="1">
    <source>
        <dbReference type="ARBA" id="ARBA00022475"/>
    </source>
</evidence>
<evidence type="ECO:0000313" key="9">
    <source>
        <dbReference type="Proteomes" id="UP000823927"/>
    </source>
</evidence>
<evidence type="ECO:0000256" key="4">
    <source>
        <dbReference type="ARBA" id="ARBA00023136"/>
    </source>
</evidence>
<evidence type="ECO:0000256" key="3">
    <source>
        <dbReference type="ARBA" id="ARBA00022989"/>
    </source>
</evidence>
<dbReference type="EMBL" id="DVIT01000027">
    <property type="protein sequence ID" value="HIS47400.1"/>
    <property type="molecule type" value="Genomic_DNA"/>
</dbReference>
<dbReference type="InterPro" id="IPR003770">
    <property type="entry name" value="MLTG-like"/>
</dbReference>
<comment type="caution">
    <text evidence="8">The sequence shown here is derived from an EMBL/GenBank/DDBJ whole genome shotgun (WGS) entry which is preliminary data.</text>
</comment>
<evidence type="ECO:0000256" key="5">
    <source>
        <dbReference type="ARBA" id="ARBA00023239"/>
    </source>
</evidence>
<reference evidence="8" key="1">
    <citation type="submission" date="2020-10" db="EMBL/GenBank/DDBJ databases">
        <authorList>
            <person name="Gilroy R."/>
        </authorList>
    </citation>
    <scope>NUCLEOTIDE SEQUENCE</scope>
    <source>
        <strain evidence="8">CHK178-757</strain>
    </source>
</reference>
<dbReference type="Pfam" id="PF02618">
    <property type="entry name" value="YceG"/>
    <property type="match status" value="1"/>
</dbReference>
<keyword evidence="6" id="KW-0961">Cell wall biogenesis/degradation</keyword>
<feature type="transmembrane region" description="Helical" evidence="7">
    <location>
        <begin position="6"/>
        <end position="26"/>
    </location>
</feature>
<dbReference type="PANTHER" id="PTHR30518:SF2">
    <property type="entry name" value="ENDOLYTIC MUREIN TRANSGLYCOSYLASE"/>
    <property type="match status" value="1"/>
</dbReference>
<keyword evidence="2 7" id="KW-0812">Transmembrane</keyword>
<dbReference type="PANTHER" id="PTHR30518">
    <property type="entry name" value="ENDOLYTIC MUREIN TRANSGLYCOSYLASE"/>
    <property type="match status" value="1"/>
</dbReference>
<dbReference type="Proteomes" id="UP000823927">
    <property type="component" value="Unassembled WGS sequence"/>
</dbReference>
<name>A0A9D1JRI8_9FIRM</name>
<dbReference type="Gene3D" id="3.30.1490.480">
    <property type="entry name" value="Endolytic murein transglycosylase"/>
    <property type="match status" value="1"/>
</dbReference>
<evidence type="ECO:0000313" key="8">
    <source>
        <dbReference type="EMBL" id="HIS47400.1"/>
    </source>
</evidence>
<gene>
    <name evidence="8" type="ORF">IAB46_07570</name>
</gene>
<accession>A0A9D1JRI8</accession>
<reference evidence="8" key="2">
    <citation type="journal article" date="2021" name="PeerJ">
        <title>Extensive microbial diversity within the chicken gut microbiome revealed by metagenomics and culture.</title>
        <authorList>
            <person name="Gilroy R."/>
            <person name="Ravi A."/>
            <person name="Getino M."/>
            <person name="Pursley I."/>
            <person name="Horton D.L."/>
            <person name="Alikhan N.F."/>
            <person name="Baker D."/>
            <person name="Gharbi K."/>
            <person name="Hall N."/>
            <person name="Watson M."/>
            <person name="Adriaenssens E.M."/>
            <person name="Foster-Nyarko E."/>
            <person name="Jarju S."/>
            <person name="Secka A."/>
            <person name="Antonio M."/>
            <person name="Oren A."/>
            <person name="Chaudhuri R.R."/>
            <person name="La Ragione R."/>
            <person name="Hildebrand F."/>
            <person name="Pallen M.J."/>
        </authorList>
    </citation>
    <scope>NUCLEOTIDE SEQUENCE</scope>
    <source>
        <strain evidence="8">CHK178-757</strain>
    </source>
</reference>
<keyword evidence="5" id="KW-0456">Lyase</keyword>
<protein>
    <submittedName>
        <fullName evidence="8">Endolytic transglycosylase MltG</fullName>
    </submittedName>
</protein>
<proteinExistence type="predicted"/>